<evidence type="ECO:0000313" key="7">
    <source>
        <dbReference type="Proteomes" id="UP001317259"/>
    </source>
</evidence>
<dbReference type="InterPro" id="IPR050109">
    <property type="entry name" value="HTH-type_TetR-like_transc_reg"/>
</dbReference>
<dbReference type="PANTHER" id="PTHR30055:SF148">
    <property type="entry name" value="TETR-FAMILY TRANSCRIPTIONAL REGULATOR"/>
    <property type="match status" value="1"/>
</dbReference>
<name>A0ABT0G768_9ACTN</name>
<dbReference type="PANTHER" id="PTHR30055">
    <property type="entry name" value="HTH-TYPE TRANSCRIPTIONAL REGULATOR RUTR"/>
    <property type="match status" value="1"/>
</dbReference>
<comment type="caution">
    <text evidence="6">The sequence shown here is derived from an EMBL/GenBank/DDBJ whole genome shotgun (WGS) entry which is preliminary data.</text>
</comment>
<dbReference type="SUPFAM" id="SSF46689">
    <property type="entry name" value="Homeodomain-like"/>
    <property type="match status" value="1"/>
</dbReference>
<dbReference type="PRINTS" id="PR00455">
    <property type="entry name" value="HTHTETR"/>
</dbReference>
<feature type="domain" description="HTH tetR-type" evidence="5">
    <location>
        <begin position="13"/>
        <end position="73"/>
    </location>
</feature>
<organism evidence="6 7">
    <name type="scientific">Actinomadura luzonensis</name>
    <dbReference type="NCBI Taxonomy" id="2805427"/>
    <lineage>
        <taxon>Bacteria</taxon>
        <taxon>Bacillati</taxon>
        <taxon>Actinomycetota</taxon>
        <taxon>Actinomycetes</taxon>
        <taxon>Streptosporangiales</taxon>
        <taxon>Thermomonosporaceae</taxon>
        <taxon>Actinomadura</taxon>
    </lineage>
</organism>
<dbReference type="Proteomes" id="UP001317259">
    <property type="component" value="Unassembled WGS sequence"/>
</dbReference>
<dbReference type="InterPro" id="IPR011075">
    <property type="entry name" value="TetR_C"/>
</dbReference>
<protein>
    <submittedName>
        <fullName evidence="6">TetR/AcrR family transcriptional regulator</fullName>
    </submittedName>
</protein>
<evidence type="ECO:0000256" key="2">
    <source>
        <dbReference type="ARBA" id="ARBA00023125"/>
    </source>
</evidence>
<dbReference type="InterPro" id="IPR001647">
    <property type="entry name" value="HTH_TetR"/>
</dbReference>
<evidence type="ECO:0000313" key="6">
    <source>
        <dbReference type="EMBL" id="MCK2220435.1"/>
    </source>
</evidence>
<keyword evidence="3" id="KW-0804">Transcription</keyword>
<keyword evidence="7" id="KW-1185">Reference proteome</keyword>
<evidence type="ECO:0000256" key="3">
    <source>
        <dbReference type="ARBA" id="ARBA00023163"/>
    </source>
</evidence>
<proteinExistence type="predicted"/>
<evidence type="ECO:0000256" key="1">
    <source>
        <dbReference type="ARBA" id="ARBA00023015"/>
    </source>
</evidence>
<dbReference type="InterPro" id="IPR009057">
    <property type="entry name" value="Homeodomain-like_sf"/>
</dbReference>
<dbReference type="Pfam" id="PF00440">
    <property type="entry name" value="TetR_N"/>
    <property type="match status" value="1"/>
</dbReference>
<reference evidence="6 7" key="1">
    <citation type="submission" date="2022-04" db="EMBL/GenBank/DDBJ databases">
        <title>Genome draft of Actinomadura sp. ATCC 31491.</title>
        <authorList>
            <person name="Shi X."/>
            <person name="Du Y."/>
        </authorList>
    </citation>
    <scope>NUCLEOTIDE SEQUENCE [LARGE SCALE GENOMIC DNA]</scope>
    <source>
        <strain evidence="6 7">ATCC 31491</strain>
    </source>
</reference>
<evidence type="ECO:0000256" key="4">
    <source>
        <dbReference type="PROSITE-ProRule" id="PRU00335"/>
    </source>
</evidence>
<gene>
    <name evidence="6" type="ORF">MF672_042520</name>
</gene>
<dbReference type="Gene3D" id="1.10.357.10">
    <property type="entry name" value="Tetracycline Repressor, domain 2"/>
    <property type="match status" value="1"/>
</dbReference>
<dbReference type="SUPFAM" id="SSF48498">
    <property type="entry name" value="Tetracyclin repressor-like, C-terminal domain"/>
    <property type="match status" value="1"/>
</dbReference>
<dbReference type="Gene3D" id="1.10.10.60">
    <property type="entry name" value="Homeodomain-like"/>
    <property type="match status" value="1"/>
</dbReference>
<dbReference type="Pfam" id="PF16859">
    <property type="entry name" value="TetR_C_11"/>
    <property type="match status" value="1"/>
</dbReference>
<evidence type="ECO:0000259" key="5">
    <source>
        <dbReference type="PROSITE" id="PS50977"/>
    </source>
</evidence>
<dbReference type="EMBL" id="JAKRKC020000002">
    <property type="protein sequence ID" value="MCK2220435.1"/>
    <property type="molecule type" value="Genomic_DNA"/>
</dbReference>
<keyword evidence="1" id="KW-0805">Transcription regulation</keyword>
<keyword evidence="2 4" id="KW-0238">DNA-binding</keyword>
<sequence>MNLKAGRTRRRGPELEDAILDAAWHVLVEHGYHGFTYEAVAARAGTSRPVLYRRWARREDLLHATLTRFWWSQPIEVPDTGSLREDAIGLLRNADAARRMITLLSVQLADYFRESGTNFSELRAALGTPGEATGFEMIVARAVERGELPAVPRSPRVVNLPFDLFRHDVLMTMRAVPEESIVEIVDEVWLPLLRLVGVADCP</sequence>
<dbReference type="PROSITE" id="PS50977">
    <property type="entry name" value="HTH_TETR_2"/>
    <property type="match status" value="1"/>
</dbReference>
<dbReference type="InterPro" id="IPR036271">
    <property type="entry name" value="Tet_transcr_reg_TetR-rel_C_sf"/>
</dbReference>
<accession>A0ABT0G768</accession>
<feature type="DNA-binding region" description="H-T-H motif" evidence="4">
    <location>
        <begin position="36"/>
        <end position="55"/>
    </location>
</feature>
<dbReference type="RefSeq" id="WP_242376141.1">
    <property type="nucleotide sequence ID" value="NZ_JAKRKC020000002.1"/>
</dbReference>